<evidence type="ECO:0000256" key="1">
    <source>
        <dbReference type="SAM" id="Phobius"/>
    </source>
</evidence>
<reference evidence="2 3" key="1">
    <citation type="submission" date="2021-07" db="EMBL/GenBank/DDBJ databases">
        <title>Genome data of Colletotrichum spaethianum.</title>
        <authorList>
            <person name="Utami Y.D."/>
            <person name="Hiruma K."/>
        </authorList>
    </citation>
    <scope>NUCLEOTIDE SEQUENCE [LARGE SCALE GENOMIC DNA]</scope>
    <source>
        <strain evidence="2 3">MAFF 242679</strain>
    </source>
</reference>
<accession>A0AA37GKM4</accession>
<keyword evidence="3" id="KW-1185">Reference proteome</keyword>
<organism evidence="2 3">
    <name type="scientific">Colletotrichum liriopes</name>
    <dbReference type="NCBI Taxonomy" id="708192"/>
    <lineage>
        <taxon>Eukaryota</taxon>
        <taxon>Fungi</taxon>
        <taxon>Dikarya</taxon>
        <taxon>Ascomycota</taxon>
        <taxon>Pezizomycotina</taxon>
        <taxon>Sordariomycetes</taxon>
        <taxon>Hypocreomycetidae</taxon>
        <taxon>Glomerellales</taxon>
        <taxon>Glomerellaceae</taxon>
        <taxon>Colletotrichum</taxon>
        <taxon>Colletotrichum spaethianum species complex</taxon>
    </lineage>
</organism>
<name>A0AA37GKM4_9PEZI</name>
<feature type="transmembrane region" description="Helical" evidence="1">
    <location>
        <begin position="44"/>
        <end position="63"/>
    </location>
</feature>
<protein>
    <submittedName>
        <fullName evidence="2">Uncharacterized protein</fullName>
    </submittedName>
</protein>
<keyword evidence="1" id="KW-0472">Membrane</keyword>
<keyword evidence="1" id="KW-1133">Transmembrane helix</keyword>
<comment type="caution">
    <text evidence="2">The sequence shown here is derived from an EMBL/GenBank/DDBJ whole genome shotgun (WGS) entry which is preliminary data.</text>
</comment>
<proteinExistence type="predicted"/>
<evidence type="ECO:0000313" key="2">
    <source>
        <dbReference type="EMBL" id="GJC82365.1"/>
    </source>
</evidence>
<gene>
    <name evidence="2" type="ORF">ColLi_05203</name>
</gene>
<dbReference type="Proteomes" id="UP001055172">
    <property type="component" value="Unassembled WGS sequence"/>
</dbReference>
<sequence length="87" mass="8946">MFGCAKNPSTGSKWAAAALSQTQAANQSEASFLQWATLGYGRHFGTALAAAAGTIVFPLYLALSPSTLAPQQASVRGIWADDPVSAC</sequence>
<dbReference type="AlphaFoldDB" id="A0AA37GKM4"/>
<keyword evidence="1" id="KW-0812">Transmembrane</keyword>
<dbReference type="EMBL" id="BPPX01000009">
    <property type="protein sequence ID" value="GJC82365.1"/>
    <property type="molecule type" value="Genomic_DNA"/>
</dbReference>
<evidence type="ECO:0000313" key="3">
    <source>
        <dbReference type="Proteomes" id="UP001055172"/>
    </source>
</evidence>